<feature type="binding site" evidence="7">
    <location>
        <position position="100"/>
    </location>
    <ligand>
        <name>Zn(2+)</name>
        <dbReference type="ChEBI" id="CHEBI:29105"/>
    </ligand>
</feature>
<dbReference type="InterPro" id="IPR001765">
    <property type="entry name" value="Carbonic_anhydrase"/>
</dbReference>
<accession>A0ABD5NKN7</accession>
<dbReference type="Proteomes" id="UP001595846">
    <property type="component" value="Unassembled WGS sequence"/>
</dbReference>
<feature type="binding site" evidence="7">
    <location>
        <position position="40"/>
    </location>
    <ligand>
        <name>Zn(2+)</name>
        <dbReference type="ChEBI" id="CHEBI:29105"/>
    </ligand>
</feature>
<evidence type="ECO:0000256" key="5">
    <source>
        <dbReference type="ARBA" id="ARBA00023239"/>
    </source>
</evidence>
<name>A0ABD5NKN7_9EURY</name>
<sequence>MDEHLAALLDGNDEHVEQVPDGTFEVVQDGQAPDVVSVCCSDSRVSQEGMWSVDTPGAHFTASNIGNQVWDADVGERIVNGSVLYPIHHCGTEAVAVVGHTGCGAVTAAYDVVRGEPAPRPLGVSKFVELLVPVVEDGLEDDRTDAAADGTPADDIDEENVRDQLVEYNVYAQVDFLRDAPEIPDGVAVYGFVYDFHGTYGDDLGRTYLVSLDGETEPSAIQESLPDAHRDAVASLL</sequence>
<dbReference type="PANTHER" id="PTHR11002:SF76">
    <property type="entry name" value="CARBONIC ANHYDRASE"/>
    <property type="match status" value="1"/>
</dbReference>
<evidence type="ECO:0000256" key="3">
    <source>
        <dbReference type="ARBA" id="ARBA00022723"/>
    </source>
</evidence>
<evidence type="ECO:0000313" key="8">
    <source>
        <dbReference type="EMBL" id="MFC3957603.1"/>
    </source>
</evidence>
<comment type="cofactor">
    <cofactor evidence="7">
        <name>Zn(2+)</name>
        <dbReference type="ChEBI" id="CHEBI:29105"/>
    </cofactor>
    <text evidence="7">Binds 1 zinc ion per subunit.</text>
</comment>
<feature type="binding site" evidence="7">
    <location>
        <position position="103"/>
    </location>
    <ligand>
        <name>Zn(2+)</name>
        <dbReference type="ChEBI" id="CHEBI:29105"/>
    </ligand>
</feature>
<keyword evidence="3 7" id="KW-0479">Metal-binding</keyword>
<evidence type="ECO:0000256" key="6">
    <source>
        <dbReference type="ARBA" id="ARBA00048348"/>
    </source>
</evidence>
<dbReference type="PANTHER" id="PTHR11002">
    <property type="entry name" value="CARBONIC ANHYDRASE"/>
    <property type="match status" value="1"/>
</dbReference>
<dbReference type="SUPFAM" id="SSF53056">
    <property type="entry name" value="beta-carbonic anhydrase, cab"/>
    <property type="match status" value="1"/>
</dbReference>
<dbReference type="SMART" id="SM00947">
    <property type="entry name" value="Pro_CA"/>
    <property type="match status" value="1"/>
</dbReference>
<evidence type="ECO:0000256" key="2">
    <source>
        <dbReference type="ARBA" id="ARBA00012925"/>
    </source>
</evidence>
<dbReference type="GeneID" id="73902971"/>
<evidence type="ECO:0000313" key="9">
    <source>
        <dbReference type="Proteomes" id="UP001595846"/>
    </source>
</evidence>
<proteinExistence type="inferred from homology"/>
<evidence type="ECO:0000256" key="1">
    <source>
        <dbReference type="ARBA" id="ARBA00006217"/>
    </source>
</evidence>
<keyword evidence="4 7" id="KW-0862">Zinc</keyword>
<evidence type="ECO:0000256" key="7">
    <source>
        <dbReference type="PIRSR" id="PIRSR601765-2"/>
    </source>
</evidence>
<keyword evidence="9" id="KW-1185">Reference proteome</keyword>
<dbReference type="GO" id="GO:0004089">
    <property type="term" value="F:carbonate dehydratase activity"/>
    <property type="evidence" value="ECO:0007669"/>
    <property type="project" value="UniProtKB-EC"/>
</dbReference>
<comment type="similarity">
    <text evidence="1">Belongs to the beta-class carbonic anhydrase family.</text>
</comment>
<dbReference type="AlphaFoldDB" id="A0ABD5NKN7"/>
<comment type="caution">
    <text evidence="8">The sequence shown here is derived from an EMBL/GenBank/DDBJ whole genome shotgun (WGS) entry which is preliminary data.</text>
</comment>
<organism evidence="8 9">
    <name type="scientific">Halovivax cerinus</name>
    <dbReference type="NCBI Taxonomy" id="1487865"/>
    <lineage>
        <taxon>Archaea</taxon>
        <taxon>Methanobacteriati</taxon>
        <taxon>Methanobacteriota</taxon>
        <taxon>Stenosarchaea group</taxon>
        <taxon>Halobacteria</taxon>
        <taxon>Halobacteriales</taxon>
        <taxon>Natrialbaceae</taxon>
        <taxon>Halovivax</taxon>
    </lineage>
</organism>
<dbReference type="EMBL" id="JBHSAQ010000002">
    <property type="protein sequence ID" value="MFC3957603.1"/>
    <property type="molecule type" value="Genomic_DNA"/>
</dbReference>
<dbReference type="RefSeq" id="WP_256533830.1">
    <property type="nucleotide sequence ID" value="NZ_CP101824.1"/>
</dbReference>
<reference evidence="8 9" key="1">
    <citation type="journal article" date="2019" name="Int. J. Syst. Evol. Microbiol.">
        <title>The Global Catalogue of Microorganisms (GCM) 10K type strain sequencing project: providing services to taxonomists for standard genome sequencing and annotation.</title>
        <authorList>
            <consortium name="The Broad Institute Genomics Platform"/>
            <consortium name="The Broad Institute Genome Sequencing Center for Infectious Disease"/>
            <person name="Wu L."/>
            <person name="Ma J."/>
        </authorList>
    </citation>
    <scope>NUCLEOTIDE SEQUENCE [LARGE SCALE GENOMIC DNA]</scope>
    <source>
        <strain evidence="8 9">IBRC-M 10256</strain>
    </source>
</reference>
<comment type="catalytic activity">
    <reaction evidence="6">
        <text>hydrogencarbonate + H(+) = CO2 + H2O</text>
        <dbReference type="Rhea" id="RHEA:10748"/>
        <dbReference type="ChEBI" id="CHEBI:15377"/>
        <dbReference type="ChEBI" id="CHEBI:15378"/>
        <dbReference type="ChEBI" id="CHEBI:16526"/>
        <dbReference type="ChEBI" id="CHEBI:17544"/>
        <dbReference type="EC" id="4.2.1.1"/>
    </reaction>
</comment>
<dbReference type="Gene3D" id="3.40.1050.10">
    <property type="entry name" value="Carbonic anhydrase"/>
    <property type="match status" value="1"/>
</dbReference>
<dbReference type="GO" id="GO:0046872">
    <property type="term" value="F:metal ion binding"/>
    <property type="evidence" value="ECO:0007669"/>
    <property type="project" value="UniProtKB-KW"/>
</dbReference>
<dbReference type="EC" id="4.2.1.1" evidence="2"/>
<evidence type="ECO:0000256" key="4">
    <source>
        <dbReference type="ARBA" id="ARBA00022833"/>
    </source>
</evidence>
<gene>
    <name evidence="8" type="ORF">ACFOUR_04340</name>
</gene>
<dbReference type="Pfam" id="PF00484">
    <property type="entry name" value="Pro_CA"/>
    <property type="match status" value="1"/>
</dbReference>
<protein>
    <recommendedName>
        <fullName evidence="2">carbonic anhydrase</fullName>
        <ecNumber evidence="2">4.2.1.1</ecNumber>
    </recommendedName>
</protein>
<dbReference type="InterPro" id="IPR036874">
    <property type="entry name" value="Carbonic_anhydrase_sf"/>
</dbReference>
<keyword evidence="5 8" id="KW-0456">Lyase</keyword>